<evidence type="ECO:0000313" key="1">
    <source>
        <dbReference type="EMBL" id="KFD70460.1"/>
    </source>
</evidence>
<dbReference type="InterPro" id="IPR029033">
    <property type="entry name" value="His_PPase_superfam"/>
</dbReference>
<dbReference type="GO" id="GO:0005737">
    <property type="term" value="C:cytoplasm"/>
    <property type="evidence" value="ECO:0007669"/>
    <property type="project" value="TreeGrafter"/>
</dbReference>
<gene>
    <name evidence="1" type="ORF">M514_00959</name>
</gene>
<dbReference type="Gene3D" id="3.40.50.1240">
    <property type="entry name" value="Phosphoglycerate mutase-like"/>
    <property type="match status" value="1"/>
</dbReference>
<evidence type="ECO:0008006" key="2">
    <source>
        <dbReference type="Google" id="ProtNLM"/>
    </source>
</evidence>
<dbReference type="SUPFAM" id="SSF53254">
    <property type="entry name" value="Phosphoglycerate mutase-like"/>
    <property type="match status" value="1"/>
</dbReference>
<dbReference type="EMBL" id="KL367487">
    <property type="protein sequence ID" value="KFD70460.1"/>
    <property type="molecule type" value="Genomic_DNA"/>
</dbReference>
<dbReference type="InterPro" id="IPR051710">
    <property type="entry name" value="Phosphatase_SH3-domain"/>
</dbReference>
<proteinExistence type="predicted"/>
<organism evidence="1">
    <name type="scientific">Trichuris suis</name>
    <name type="common">pig whipworm</name>
    <dbReference type="NCBI Taxonomy" id="68888"/>
    <lineage>
        <taxon>Eukaryota</taxon>
        <taxon>Metazoa</taxon>
        <taxon>Ecdysozoa</taxon>
        <taxon>Nematoda</taxon>
        <taxon>Enoplea</taxon>
        <taxon>Dorylaimia</taxon>
        <taxon>Trichinellida</taxon>
        <taxon>Trichuridae</taxon>
        <taxon>Trichuris</taxon>
    </lineage>
</organism>
<name>A0A085NLW4_9BILA</name>
<dbReference type="InterPro" id="IPR013078">
    <property type="entry name" value="His_Pase_superF_clade-1"/>
</dbReference>
<reference evidence="1" key="1">
    <citation type="journal article" date="2014" name="Nat. Genet.">
        <title>Genome and transcriptome of the porcine whipworm Trichuris suis.</title>
        <authorList>
            <person name="Jex A.R."/>
            <person name="Nejsum P."/>
            <person name="Schwarz E.M."/>
            <person name="Hu L."/>
            <person name="Young N.D."/>
            <person name="Hall R.S."/>
            <person name="Korhonen P.K."/>
            <person name="Liao S."/>
            <person name="Thamsborg S."/>
            <person name="Xia J."/>
            <person name="Xu P."/>
            <person name="Wang S."/>
            <person name="Scheerlinck J.P."/>
            <person name="Hofmann A."/>
            <person name="Sternberg P.W."/>
            <person name="Wang J."/>
            <person name="Gasser R.B."/>
        </authorList>
    </citation>
    <scope>NUCLEOTIDE SEQUENCE [LARGE SCALE GENOMIC DNA]</scope>
    <source>
        <strain evidence="1">DCEP-RM93F</strain>
    </source>
</reference>
<dbReference type="AlphaFoldDB" id="A0A085NLW4"/>
<dbReference type="CDD" id="cd07067">
    <property type="entry name" value="HP_PGM_like"/>
    <property type="match status" value="1"/>
</dbReference>
<dbReference type="Pfam" id="PF00300">
    <property type="entry name" value="His_Phos_1"/>
    <property type="match status" value="1"/>
</dbReference>
<dbReference type="GO" id="GO:0016791">
    <property type="term" value="F:phosphatase activity"/>
    <property type="evidence" value="ECO:0007669"/>
    <property type="project" value="UniProtKB-ARBA"/>
</dbReference>
<accession>A0A085NLW4</accession>
<dbReference type="Proteomes" id="UP000030758">
    <property type="component" value="Unassembled WGS sequence"/>
</dbReference>
<protein>
    <recommendedName>
        <fullName evidence="2">Phosphoglycerate mutase family protein</fullName>
    </recommendedName>
</protein>
<dbReference type="PANTHER" id="PTHR16469">
    <property type="entry name" value="UBIQUITIN-ASSOCIATED AND SH3 DOMAIN-CONTAINING BA-RELATED"/>
    <property type="match status" value="1"/>
</dbReference>
<sequence length="316" mass="35368">MSFLPQQCPVNTVTLARRKLFSFTDGTKSSVQMATDGTIRRVLLVRHGERMDSIDPEWFKWFGKQQSSNGNVPKILPPLAEPDKSIGLDGRSDPPLTVLGTHIAELVGGYVAKSGFRINTVFCSPAFRCVMTAHHLLNGYAKVLSSEEPVDAKIKLEPGWYEWGFEQTVFVPAFLQGDNLAKLCGYNIDLQYKPIFDLQNLDPMETYTDFQERCKLVVKGMLEKCKGPPAPQIVCVTHAPCMDAFQHAKNAPVREYNSWSKMIPLVPYLGMLMWEEIPEKGWCLSPPPVESVCYSGNPTMDVQNYLNGFPLNGKTA</sequence>
<dbReference type="PANTHER" id="PTHR16469:SF7">
    <property type="entry name" value="UBIQUITIN-ASSOCIATED AND SH3 DOMAIN-CONTAINING PROTEIN A"/>
    <property type="match status" value="1"/>
</dbReference>